<dbReference type="Pfam" id="PF00005">
    <property type="entry name" value="ABC_tran"/>
    <property type="match status" value="1"/>
</dbReference>
<dbReference type="GO" id="GO:0015808">
    <property type="term" value="P:L-alanine transport"/>
    <property type="evidence" value="ECO:0007669"/>
    <property type="project" value="TreeGrafter"/>
</dbReference>
<reference evidence="6" key="1">
    <citation type="submission" date="2020-09" db="EMBL/GenBank/DDBJ databases">
        <title>Bosea spartocytisi sp. nov. a root nodule endophyte of Spartocytisus supranubius in the high mountain ecosystem fo the Teide National Park (Canary Islands, Spain).</title>
        <authorList>
            <person name="Pulido-Suarez L."/>
            <person name="Peix A."/>
            <person name="Igual J.M."/>
            <person name="Socas-Perez N."/>
            <person name="Velazquez E."/>
            <person name="Flores-Felix J.D."/>
            <person name="Leon-Barrios M."/>
        </authorList>
    </citation>
    <scope>NUCLEOTIDE SEQUENCE</scope>
    <source>
        <strain evidence="6">SSUT16</strain>
    </source>
</reference>
<dbReference type="InterPro" id="IPR003439">
    <property type="entry name" value="ABC_transporter-like_ATP-bd"/>
</dbReference>
<evidence type="ECO:0000256" key="2">
    <source>
        <dbReference type="ARBA" id="ARBA00022448"/>
    </source>
</evidence>
<keyword evidence="4 6" id="KW-0067">ATP-binding</keyword>
<dbReference type="GO" id="GO:1903806">
    <property type="term" value="P:L-isoleucine import across plasma membrane"/>
    <property type="evidence" value="ECO:0007669"/>
    <property type="project" value="TreeGrafter"/>
</dbReference>
<feature type="domain" description="ABC transporter" evidence="5">
    <location>
        <begin position="17"/>
        <end position="258"/>
    </location>
</feature>
<gene>
    <name evidence="6" type="ORF">IED13_12550</name>
</gene>
<dbReference type="Proteomes" id="UP000619295">
    <property type="component" value="Unassembled WGS sequence"/>
</dbReference>
<evidence type="ECO:0000259" key="5">
    <source>
        <dbReference type="PROSITE" id="PS50893"/>
    </source>
</evidence>
<keyword evidence="3" id="KW-0547">Nucleotide-binding</keyword>
<dbReference type="SMART" id="SM00382">
    <property type="entry name" value="AAA"/>
    <property type="match status" value="1"/>
</dbReference>
<dbReference type="InterPro" id="IPR027417">
    <property type="entry name" value="P-loop_NTPase"/>
</dbReference>
<dbReference type="CDD" id="cd03219">
    <property type="entry name" value="ABC_Mj1267_LivG_branched"/>
    <property type="match status" value="1"/>
</dbReference>
<proteinExistence type="inferred from homology"/>
<dbReference type="RefSeq" id="WP_191124358.1">
    <property type="nucleotide sequence ID" value="NZ_JACXWY010000006.1"/>
</dbReference>
<protein>
    <submittedName>
        <fullName evidence="6">ABC transporter ATP-binding protein</fullName>
    </submittedName>
</protein>
<sequence>MSAVVSPRAAVADEAVLVARDLAKSFGGVHAVQGVSFSVEAGRMVALIGPNGAGKTTCFNMLGGQLKPDRGEVILAGQAITGLKPRRVWRLGVGRTFQITATFTSMTVRENVQMALISQEDGVWNPFRPARTRYVAAADALLAQVGMREQAERACGVLAYGDLKRVELAVALANRPKLLLMDEPTAGMAPRERVELMALTARIAAQEHIAVLFTEHDMDVVFAHSDRVIVLDRGRLIADGAAEAVRQDPQVRAVYLGSGATSGGH</sequence>
<organism evidence="6 7">
    <name type="scientific">Bosea spartocytisi</name>
    <dbReference type="NCBI Taxonomy" id="2773451"/>
    <lineage>
        <taxon>Bacteria</taxon>
        <taxon>Pseudomonadati</taxon>
        <taxon>Pseudomonadota</taxon>
        <taxon>Alphaproteobacteria</taxon>
        <taxon>Hyphomicrobiales</taxon>
        <taxon>Boseaceae</taxon>
        <taxon>Bosea</taxon>
    </lineage>
</organism>
<keyword evidence="2" id="KW-0813">Transport</keyword>
<evidence type="ECO:0000256" key="3">
    <source>
        <dbReference type="ARBA" id="ARBA00022741"/>
    </source>
</evidence>
<comment type="caution">
    <text evidence="6">The sequence shown here is derived from an EMBL/GenBank/DDBJ whole genome shotgun (WGS) entry which is preliminary data.</text>
</comment>
<name>A0A927EAT3_9HYPH</name>
<dbReference type="Gene3D" id="3.40.50.300">
    <property type="entry name" value="P-loop containing nucleotide triphosphate hydrolases"/>
    <property type="match status" value="1"/>
</dbReference>
<evidence type="ECO:0000256" key="1">
    <source>
        <dbReference type="ARBA" id="ARBA00005417"/>
    </source>
</evidence>
<dbReference type="GO" id="GO:0042941">
    <property type="term" value="P:D-alanine transmembrane transport"/>
    <property type="evidence" value="ECO:0007669"/>
    <property type="project" value="TreeGrafter"/>
</dbReference>
<dbReference type="InterPro" id="IPR017871">
    <property type="entry name" value="ABC_transporter-like_CS"/>
</dbReference>
<dbReference type="InterPro" id="IPR051120">
    <property type="entry name" value="ABC_AA/LPS_Transport"/>
</dbReference>
<dbReference type="EMBL" id="JACXWY010000006">
    <property type="protein sequence ID" value="MBD3846530.1"/>
    <property type="molecule type" value="Genomic_DNA"/>
</dbReference>
<evidence type="ECO:0000256" key="4">
    <source>
        <dbReference type="ARBA" id="ARBA00022840"/>
    </source>
</evidence>
<dbReference type="PROSITE" id="PS50893">
    <property type="entry name" value="ABC_TRANSPORTER_2"/>
    <property type="match status" value="1"/>
</dbReference>
<evidence type="ECO:0000313" key="6">
    <source>
        <dbReference type="EMBL" id="MBD3846530.1"/>
    </source>
</evidence>
<dbReference type="PROSITE" id="PS00211">
    <property type="entry name" value="ABC_TRANSPORTER_1"/>
    <property type="match status" value="1"/>
</dbReference>
<dbReference type="GO" id="GO:0015188">
    <property type="term" value="F:L-isoleucine transmembrane transporter activity"/>
    <property type="evidence" value="ECO:0007669"/>
    <property type="project" value="TreeGrafter"/>
</dbReference>
<evidence type="ECO:0000313" key="7">
    <source>
        <dbReference type="Proteomes" id="UP000619295"/>
    </source>
</evidence>
<comment type="similarity">
    <text evidence="1">Belongs to the ABC transporter superfamily.</text>
</comment>
<accession>A0A927EAT3</accession>
<dbReference type="Pfam" id="PF12399">
    <property type="entry name" value="BCA_ABC_TP_C"/>
    <property type="match status" value="1"/>
</dbReference>
<dbReference type="InterPro" id="IPR003593">
    <property type="entry name" value="AAA+_ATPase"/>
</dbReference>
<dbReference type="GO" id="GO:0015192">
    <property type="term" value="F:L-phenylalanine transmembrane transporter activity"/>
    <property type="evidence" value="ECO:0007669"/>
    <property type="project" value="TreeGrafter"/>
</dbReference>
<dbReference type="FunFam" id="3.40.50.300:FF:000421">
    <property type="entry name" value="Branched-chain amino acid ABC transporter ATP-binding protein"/>
    <property type="match status" value="1"/>
</dbReference>
<dbReference type="GO" id="GO:0005304">
    <property type="term" value="F:L-valine transmembrane transporter activity"/>
    <property type="evidence" value="ECO:0007669"/>
    <property type="project" value="TreeGrafter"/>
</dbReference>
<keyword evidence="7" id="KW-1185">Reference proteome</keyword>
<dbReference type="SUPFAM" id="SSF52540">
    <property type="entry name" value="P-loop containing nucleoside triphosphate hydrolases"/>
    <property type="match status" value="1"/>
</dbReference>
<dbReference type="GO" id="GO:0005524">
    <property type="term" value="F:ATP binding"/>
    <property type="evidence" value="ECO:0007669"/>
    <property type="project" value="UniProtKB-KW"/>
</dbReference>
<dbReference type="PANTHER" id="PTHR45772:SF7">
    <property type="entry name" value="AMINO ACID ABC TRANSPORTER ATP-BINDING PROTEIN"/>
    <property type="match status" value="1"/>
</dbReference>
<dbReference type="InterPro" id="IPR032823">
    <property type="entry name" value="BCA_ABC_TP_C"/>
</dbReference>
<dbReference type="GO" id="GO:0016887">
    <property type="term" value="F:ATP hydrolysis activity"/>
    <property type="evidence" value="ECO:0007669"/>
    <property type="project" value="InterPro"/>
</dbReference>
<dbReference type="AlphaFoldDB" id="A0A927EAT3"/>
<dbReference type="PANTHER" id="PTHR45772">
    <property type="entry name" value="CONSERVED COMPONENT OF ABC TRANSPORTER FOR NATURAL AMINO ACIDS-RELATED"/>
    <property type="match status" value="1"/>
</dbReference>
<dbReference type="GO" id="GO:1903805">
    <property type="term" value="P:L-valine import across plasma membrane"/>
    <property type="evidence" value="ECO:0007669"/>
    <property type="project" value="TreeGrafter"/>
</dbReference>
<dbReference type="GO" id="GO:0005886">
    <property type="term" value="C:plasma membrane"/>
    <property type="evidence" value="ECO:0007669"/>
    <property type="project" value="TreeGrafter"/>
</dbReference>